<comment type="similarity">
    <text evidence="9">Belongs to the binding-protein-dependent transport system permease family.</text>
</comment>
<feature type="transmembrane region" description="Helical" evidence="9">
    <location>
        <begin position="36"/>
        <end position="58"/>
    </location>
</feature>
<feature type="domain" description="ABC transmembrane type-1" evidence="10">
    <location>
        <begin position="103"/>
        <end position="292"/>
    </location>
</feature>
<sequence>MSAVDTNTAALPEEEHDRAVAITWRAYAKALLRDRVAFVSAVFLLLLLIAAAGAHLLAPYDPNHANLGARFVPPLGTARDGGFHLLGTDELGRDLFSRLMHGARVSMSIGLLGALCSGIVGITLGVLAGFYRGLLEDLLMRAVDGMMALPSLLIALFILFVIGPGFANLILIFTLLHWMVFARMARSLTLNHQQSTYITAARAIGGSDRRIILTHLLPNMVSPLIVLFTLEIAVLILSEASLSFLGFGVQAPQSSWGLMIARGREYISSAWWLVVMPGAAIFLTALALNLVAAWARAITDPVQRWRWLTPPRRKNQPVDHDA</sequence>
<dbReference type="InterPro" id="IPR000515">
    <property type="entry name" value="MetI-like"/>
</dbReference>
<dbReference type="EMBL" id="LPXO01000016">
    <property type="protein sequence ID" value="KUF09132.1"/>
    <property type="molecule type" value="Genomic_DNA"/>
</dbReference>
<keyword evidence="8 9" id="KW-0472">Membrane</keyword>
<feature type="transmembrane region" description="Helical" evidence="9">
    <location>
        <begin position="109"/>
        <end position="131"/>
    </location>
</feature>
<dbReference type="STRING" id="1685382.AVJ23_18815"/>
<accession>A0A0W7WES9</accession>
<protein>
    <recommendedName>
        <fullName evidence="10">ABC transmembrane type-1 domain-containing protein</fullName>
    </recommendedName>
</protein>
<keyword evidence="5" id="KW-0571">Peptide transport</keyword>
<comment type="subcellular location">
    <subcellularLocation>
        <location evidence="1 9">Cell membrane</location>
        <topology evidence="1 9">Multi-pass membrane protein</topology>
    </subcellularLocation>
</comment>
<keyword evidence="4 9" id="KW-0812">Transmembrane</keyword>
<dbReference type="OrthoDB" id="9766870at2"/>
<name>A0A0W7WES9_9RHOB</name>
<dbReference type="SUPFAM" id="SSF161098">
    <property type="entry name" value="MetI-like"/>
    <property type="match status" value="1"/>
</dbReference>
<evidence type="ECO:0000256" key="3">
    <source>
        <dbReference type="ARBA" id="ARBA00022475"/>
    </source>
</evidence>
<evidence type="ECO:0000256" key="9">
    <source>
        <dbReference type="RuleBase" id="RU363032"/>
    </source>
</evidence>
<evidence type="ECO:0000256" key="6">
    <source>
        <dbReference type="ARBA" id="ARBA00022927"/>
    </source>
</evidence>
<dbReference type="GO" id="GO:0005886">
    <property type="term" value="C:plasma membrane"/>
    <property type="evidence" value="ECO:0007669"/>
    <property type="project" value="UniProtKB-SubCell"/>
</dbReference>
<evidence type="ECO:0000259" key="10">
    <source>
        <dbReference type="PROSITE" id="PS50928"/>
    </source>
</evidence>
<keyword evidence="12" id="KW-1185">Reference proteome</keyword>
<dbReference type="PROSITE" id="PS50928">
    <property type="entry name" value="ABC_TM1"/>
    <property type="match status" value="1"/>
</dbReference>
<dbReference type="Gene3D" id="1.10.3720.10">
    <property type="entry name" value="MetI-like"/>
    <property type="match status" value="1"/>
</dbReference>
<evidence type="ECO:0000256" key="2">
    <source>
        <dbReference type="ARBA" id="ARBA00022448"/>
    </source>
</evidence>
<dbReference type="InterPro" id="IPR025966">
    <property type="entry name" value="OppC_N"/>
</dbReference>
<evidence type="ECO:0000256" key="5">
    <source>
        <dbReference type="ARBA" id="ARBA00022856"/>
    </source>
</evidence>
<dbReference type="CDD" id="cd06261">
    <property type="entry name" value="TM_PBP2"/>
    <property type="match status" value="1"/>
</dbReference>
<dbReference type="GO" id="GO:0015833">
    <property type="term" value="P:peptide transport"/>
    <property type="evidence" value="ECO:0007669"/>
    <property type="project" value="UniProtKB-KW"/>
</dbReference>
<dbReference type="Pfam" id="PF12911">
    <property type="entry name" value="OppC_N"/>
    <property type="match status" value="1"/>
</dbReference>
<comment type="caution">
    <text evidence="11">The sequence shown here is derived from an EMBL/GenBank/DDBJ whole genome shotgun (WGS) entry which is preliminary data.</text>
</comment>
<reference evidence="11 12" key="1">
    <citation type="submission" date="2015-12" db="EMBL/GenBank/DDBJ databases">
        <authorList>
            <person name="Shamseldin A."/>
            <person name="Moawad H."/>
            <person name="Abd El-Rahim W.M."/>
            <person name="Sadowsky M.J."/>
        </authorList>
    </citation>
    <scope>NUCLEOTIDE SEQUENCE [LARGE SCALE GENOMIC DNA]</scope>
    <source>
        <strain evidence="11 12">SJ5A-1</strain>
    </source>
</reference>
<keyword evidence="2 9" id="KW-0813">Transport</keyword>
<dbReference type="GO" id="GO:0055085">
    <property type="term" value="P:transmembrane transport"/>
    <property type="evidence" value="ECO:0007669"/>
    <property type="project" value="InterPro"/>
</dbReference>
<dbReference type="RefSeq" id="WP_058863777.1">
    <property type="nucleotide sequence ID" value="NZ_LPXO01000016.1"/>
</dbReference>
<evidence type="ECO:0000313" key="11">
    <source>
        <dbReference type="EMBL" id="KUF09132.1"/>
    </source>
</evidence>
<feature type="transmembrane region" description="Helical" evidence="9">
    <location>
        <begin position="224"/>
        <end position="249"/>
    </location>
</feature>
<dbReference type="PANTHER" id="PTHR43386:SF1">
    <property type="entry name" value="D,D-DIPEPTIDE TRANSPORT SYSTEM PERMEASE PROTEIN DDPC-RELATED"/>
    <property type="match status" value="1"/>
</dbReference>
<proteinExistence type="inferred from homology"/>
<dbReference type="Proteomes" id="UP000054396">
    <property type="component" value="Unassembled WGS sequence"/>
</dbReference>
<gene>
    <name evidence="11" type="ORF">AVJ23_18815</name>
</gene>
<keyword evidence="3" id="KW-1003">Cell membrane</keyword>
<dbReference type="GO" id="GO:0015031">
    <property type="term" value="P:protein transport"/>
    <property type="evidence" value="ECO:0007669"/>
    <property type="project" value="UniProtKB-KW"/>
</dbReference>
<dbReference type="InterPro" id="IPR035906">
    <property type="entry name" value="MetI-like_sf"/>
</dbReference>
<evidence type="ECO:0000256" key="1">
    <source>
        <dbReference type="ARBA" id="ARBA00004651"/>
    </source>
</evidence>
<dbReference type="InterPro" id="IPR050366">
    <property type="entry name" value="BP-dependent_transpt_permease"/>
</dbReference>
<feature type="transmembrane region" description="Helical" evidence="9">
    <location>
        <begin position="270"/>
        <end position="295"/>
    </location>
</feature>
<keyword evidence="7 9" id="KW-1133">Transmembrane helix</keyword>
<dbReference type="Pfam" id="PF00528">
    <property type="entry name" value="BPD_transp_1"/>
    <property type="match status" value="1"/>
</dbReference>
<evidence type="ECO:0000256" key="7">
    <source>
        <dbReference type="ARBA" id="ARBA00022989"/>
    </source>
</evidence>
<feature type="transmembrane region" description="Helical" evidence="9">
    <location>
        <begin position="152"/>
        <end position="180"/>
    </location>
</feature>
<dbReference type="AlphaFoldDB" id="A0A0W7WES9"/>
<evidence type="ECO:0000313" key="12">
    <source>
        <dbReference type="Proteomes" id="UP000054396"/>
    </source>
</evidence>
<dbReference type="PANTHER" id="PTHR43386">
    <property type="entry name" value="OLIGOPEPTIDE TRANSPORT SYSTEM PERMEASE PROTEIN APPC"/>
    <property type="match status" value="1"/>
</dbReference>
<evidence type="ECO:0000256" key="4">
    <source>
        <dbReference type="ARBA" id="ARBA00022692"/>
    </source>
</evidence>
<organism evidence="11 12">
    <name type="scientific">Pseudoponticoccus marisrubri</name>
    <dbReference type="NCBI Taxonomy" id="1685382"/>
    <lineage>
        <taxon>Bacteria</taxon>
        <taxon>Pseudomonadati</taxon>
        <taxon>Pseudomonadota</taxon>
        <taxon>Alphaproteobacteria</taxon>
        <taxon>Rhodobacterales</taxon>
        <taxon>Roseobacteraceae</taxon>
        <taxon>Pseudoponticoccus</taxon>
    </lineage>
</organism>
<evidence type="ECO:0000256" key="8">
    <source>
        <dbReference type="ARBA" id="ARBA00023136"/>
    </source>
</evidence>
<keyword evidence="6" id="KW-0653">Protein transport</keyword>